<dbReference type="GO" id="GO:0016020">
    <property type="term" value="C:membrane"/>
    <property type="evidence" value="ECO:0007669"/>
    <property type="project" value="UniProtKB-SubCell"/>
</dbReference>
<evidence type="ECO:0000256" key="4">
    <source>
        <dbReference type="ARBA" id="ARBA00022989"/>
    </source>
</evidence>
<evidence type="ECO:0000313" key="8">
    <source>
        <dbReference type="EMBL" id="MBK1697288.1"/>
    </source>
</evidence>
<evidence type="ECO:0000313" key="9">
    <source>
        <dbReference type="Proteomes" id="UP000778970"/>
    </source>
</evidence>
<reference evidence="8" key="2">
    <citation type="journal article" date="2020" name="Microorganisms">
        <title>Osmotic Adaptation and Compatible Solute Biosynthesis of Phototrophic Bacteria as Revealed from Genome Analyses.</title>
        <authorList>
            <person name="Imhoff J.F."/>
            <person name="Rahn T."/>
            <person name="Kunzel S."/>
            <person name="Keller A."/>
            <person name="Neulinger S.C."/>
        </authorList>
    </citation>
    <scope>NUCLEOTIDE SEQUENCE</scope>
    <source>
        <strain evidence="8">DSM 9154</strain>
    </source>
</reference>
<evidence type="ECO:0000256" key="2">
    <source>
        <dbReference type="ARBA" id="ARBA00007362"/>
    </source>
</evidence>
<keyword evidence="5 6" id="KW-0472">Membrane</keyword>
<reference evidence="8" key="1">
    <citation type="submission" date="2017-08" db="EMBL/GenBank/DDBJ databases">
        <authorList>
            <person name="Imhoff J.F."/>
            <person name="Rahn T."/>
            <person name="Kuenzel S."/>
            <person name="Neulinger S.C."/>
        </authorList>
    </citation>
    <scope>NUCLEOTIDE SEQUENCE</scope>
    <source>
        <strain evidence="8">DSM 9154</strain>
    </source>
</reference>
<dbReference type="InterPro" id="IPR000620">
    <property type="entry name" value="EamA_dom"/>
</dbReference>
<comment type="subcellular location">
    <subcellularLocation>
        <location evidence="1">Membrane</location>
        <topology evidence="1">Multi-pass membrane protein</topology>
    </subcellularLocation>
</comment>
<dbReference type="EMBL" id="NRRE01000022">
    <property type="protein sequence ID" value="MBK1697288.1"/>
    <property type="molecule type" value="Genomic_DNA"/>
</dbReference>
<name>A0A934V004_9PROT</name>
<comment type="caution">
    <text evidence="8">The sequence shown here is derived from an EMBL/GenBank/DDBJ whole genome shotgun (WGS) entry which is preliminary data.</text>
</comment>
<comment type="similarity">
    <text evidence="2">Belongs to the EamA transporter family.</text>
</comment>
<dbReference type="RefSeq" id="WP_081728579.1">
    <property type="nucleotide sequence ID" value="NZ_NRRE01000022.1"/>
</dbReference>
<feature type="domain" description="EamA" evidence="7">
    <location>
        <begin position="169"/>
        <end position="301"/>
    </location>
</feature>
<dbReference type="SUPFAM" id="SSF103481">
    <property type="entry name" value="Multidrug resistance efflux transporter EmrE"/>
    <property type="match status" value="2"/>
</dbReference>
<feature type="transmembrane region" description="Helical" evidence="6">
    <location>
        <begin position="286"/>
        <end position="307"/>
    </location>
</feature>
<evidence type="ECO:0000256" key="5">
    <source>
        <dbReference type="ARBA" id="ARBA00023136"/>
    </source>
</evidence>
<feature type="transmembrane region" description="Helical" evidence="6">
    <location>
        <begin position="46"/>
        <end position="71"/>
    </location>
</feature>
<feature type="transmembrane region" description="Helical" evidence="6">
    <location>
        <begin position="135"/>
        <end position="153"/>
    </location>
</feature>
<keyword evidence="9" id="KW-1185">Reference proteome</keyword>
<dbReference type="Proteomes" id="UP000778970">
    <property type="component" value="Unassembled WGS sequence"/>
</dbReference>
<sequence>MRSFPNTYSRATTTGLWAALGGTLFALIWSLSFVVTRFALPDIPPIMLAAIRLSVSGGLLLAVRGAAAIQLWRQSSPATRRTILIAGLLSQAVYLGAAYWALTAIPTSVVNIVVSSLPLLTIPAAFLVLRERASLIEGIAVVMGMIGVGVAVLDRHSSQHLDPESYAAAAIVLLVAVAALALGNTLVKRIVTAHNFLDICGPQFLVSGLVLMVVSLALETPPGWTAIARALPELLYLVFLGSIFGIALWFRLLSVLTANQAASFFLMTPIMGIFLGSLFLGEPMTVSKTVGVAILMASIGLKVLVAVRKRPD</sequence>
<evidence type="ECO:0000259" key="7">
    <source>
        <dbReference type="Pfam" id="PF00892"/>
    </source>
</evidence>
<feature type="transmembrane region" description="Helical" evidence="6">
    <location>
        <begin position="262"/>
        <end position="280"/>
    </location>
</feature>
<dbReference type="InterPro" id="IPR050638">
    <property type="entry name" value="AA-Vitamin_Transporters"/>
</dbReference>
<dbReference type="PANTHER" id="PTHR32322:SF2">
    <property type="entry name" value="EAMA DOMAIN-CONTAINING PROTEIN"/>
    <property type="match status" value="1"/>
</dbReference>
<organism evidence="8 9">
    <name type="scientific">Rhodovibrio salinarum</name>
    <dbReference type="NCBI Taxonomy" id="1087"/>
    <lineage>
        <taxon>Bacteria</taxon>
        <taxon>Pseudomonadati</taxon>
        <taxon>Pseudomonadota</taxon>
        <taxon>Alphaproteobacteria</taxon>
        <taxon>Rhodospirillales</taxon>
        <taxon>Rhodovibrionaceae</taxon>
        <taxon>Rhodovibrio</taxon>
    </lineage>
</organism>
<feature type="transmembrane region" description="Helical" evidence="6">
    <location>
        <begin position="199"/>
        <end position="218"/>
    </location>
</feature>
<keyword evidence="4 6" id="KW-1133">Transmembrane helix</keyword>
<protein>
    <submittedName>
        <fullName evidence="8">EamA/RhaT family transporter</fullName>
    </submittedName>
</protein>
<feature type="transmembrane region" description="Helical" evidence="6">
    <location>
        <begin position="83"/>
        <end position="102"/>
    </location>
</feature>
<gene>
    <name evidence="8" type="ORF">CKO21_08505</name>
</gene>
<feature type="domain" description="EamA" evidence="7">
    <location>
        <begin position="17"/>
        <end position="151"/>
    </location>
</feature>
<evidence type="ECO:0000256" key="1">
    <source>
        <dbReference type="ARBA" id="ARBA00004141"/>
    </source>
</evidence>
<feature type="transmembrane region" description="Helical" evidence="6">
    <location>
        <begin position="16"/>
        <end position="40"/>
    </location>
</feature>
<dbReference type="Pfam" id="PF00892">
    <property type="entry name" value="EamA"/>
    <property type="match status" value="2"/>
</dbReference>
<feature type="transmembrane region" description="Helical" evidence="6">
    <location>
        <begin position="108"/>
        <end position="128"/>
    </location>
</feature>
<dbReference type="PANTHER" id="PTHR32322">
    <property type="entry name" value="INNER MEMBRANE TRANSPORTER"/>
    <property type="match status" value="1"/>
</dbReference>
<dbReference type="InterPro" id="IPR037185">
    <property type="entry name" value="EmrE-like"/>
</dbReference>
<evidence type="ECO:0000256" key="3">
    <source>
        <dbReference type="ARBA" id="ARBA00022692"/>
    </source>
</evidence>
<keyword evidence="3 6" id="KW-0812">Transmembrane</keyword>
<feature type="transmembrane region" description="Helical" evidence="6">
    <location>
        <begin position="165"/>
        <end position="187"/>
    </location>
</feature>
<accession>A0A934V004</accession>
<proteinExistence type="inferred from homology"/>
<dbReference type="AlphaFoldDB" id="A0A934V004"/>
<evidence type="ECO:0000256" key="6">
    <source>
        <dbReference type="SAM" id="Phobius"/>
    </source>
</evidence>
<feature type="transmembrane region" description="Helical" evidence="6">
    <location>
        <begin position="230"/>
        <end position="250"/>
    </location>
</feature>